<reference evidence="3" key="1">
    <citation type="submission" date="2012-11" db="EMBL/GenBank/DDBJ databases">
        <authorList>
            <person name="Lucero-Rivera Y.E."/>
            <person name="Tovar-Ramirez D."/>
        </authorList>
    </citation>
    <scope>NUCLEOTIDE SEQUENCE [LARGE SCALE GENOMIC DNA]</scope>
    <source>
        <strain evidence="3">Araruama</strain>
    </source>
</reference>
<protein>
    <recommendedName>
        <fullName evidence="1">Cadherin domain-containing protein</fullName>
    </recommendedName>
</protein>
<feature type="non-terminal residue" evidence="2">
    <location>
        <position position="429"/>
    </location>
</feature>
<dbReference type="InterPro" id="IPR006644">
    <property type="entry name" value="Cadg"/>
</dbReference>
<dbReference type="InterPro" id="IPR002126">
    <property type="entry name" value="Cadherin-like_dom"/>
</dbReference>
<feature type="non-terminal residue" evidence="2">
    <location>
        <position position="1"/>
    </location>
</feature>
<dbReference type="PROSITE" id="PS50268">
    <property type="entry name" value="CADHERIN_2"/>
    <property type="match status" value="2"/>
</dbReference>
<proteinExistence type="predicted"/>
<dbReference type="GO" id="GO:0043236">
    <property type="term" value="F:laminin binding"/>
    <property type="evidence" value="ECO:0007669"/>
    <property type="project" value="TreeGrafter"/>
</dbReference>
<dbReference type="Gene3D" id="2.60.40.10">
    <property type="entry name" value="Immunoglobulins"/>
    <property type="match status" value="4"/>
</dbReference>
<gene>
    <name evidence="2" type="ORF">OMM_13438</name>
</gene>
<dbReference type="SMART" id="SM00736">
    <property type="entry name" value="CADG"/>
    <property type="match status" value="4"/>
</dbReference>
<dbReference type="PANTHER" id="PTHR21559:SF21">
    <property type="entry name" value="DYSTROGLYCAN 1"/>
    <property type="match status" value="1"/>
</dbReference>
<dbReference type="AlphaFoldDB" id="A0A1V1NTR1"/>
<name>A0A1V1NTR1_9BACT</name>
<dbReference type="PANTHER" id="PTHR21559">
    <property type="entry name" value="DYSTROGLYCAN-RELATED"/>
    <property type="match status" value="1"/>
</dbReference>
<feature type="domain" description="Cadherin" evidence="1">
    <location>
        <begin position="27"/>
        <end position="102"/>
    </location>
</feature>
<dbReference type="InterPro" id="IPR013783">
    <property type="entry name" value="Ig-like_fold"/>
</dbReference>
<evidence type="ECO:0000313" key="2">
    <source>
        <dbReference type="EMBL" id="ETR65970.1"/>
    </source>
</evidence>
<dbReference type="EMBL" id="ATBP01002337">
    <property type="protein sequence ID" value="ETR65970.1"/>
    <property type="molecule type" value="Genomic_DNA"/>
</dbReference>
<dbReference type="GO" id="GO:0005509">
    <property type="term" value="F:calcium ion binding"/>
    <property type="evidence" value="ECO:0007669"/>
    <property type="project" value="InterPro"/>
</dbReference>
<dbReference type="SUPFAM" id="SSF49313">
    <property type="entry name" value="Cadherin-like"/>
    <property type="match status" value="4"/>
</dbReference>
<dbReference type="GO" id="GO:0016011">
    <property type="term" value="C:dystroglycan complex"/>
    <property type="evidence" value="ECO:0007669"/>
    <property type="project" value="TreeGrafter"/>
</dbReference>
<organism evidence="2 3">
    <name type="scientific">Candidatus Magnetoglobus multicellularis str. Araruama</name>
    <dbReference type="NCBI Taxonomy" id="890399"/>
    <lineage>
        <taxon>Bacteria</taxon>
        <taxon>Pseudomonadati</taxon>
        <taxon>Thermodesulfobacteriota</taxon>
        <taxon>Desulfobacteria</taxon>
        <taxon>Desulfobacterales</taxon>
        <taxon>Desulfobacteraceae</taxon>
        <taxon>Candidatus Magnetoglobus</taxon>
    </lineage>
</organism>
<comment type="caution">
    <text evidence="2">The sequence shown here is derived from an EMBL/GenBank/DDBJ whole genome shotgun (WGS) entry which is preliminary data.</text>
</comment>
<dbReference type="Pfam" id="PF05345">
    <property type="entry name" value="He_PIG"/>
    <property type="match status" value="4"/>
</dbReference>
<evidence type="ECO:0000259" key="1">
    <source>
        <dbReference type="PROSITE" id="PS50268"/>
    </source>
</evidence>
<dbReference type="InterPro" id="IPR015919">
    <property type="entry name" value="Cadherin-like_sf"/>
</dbReference>
<sequence>LVNAINDQSTNEDSLYSFTFDLNTFNDVDTTDSLSYAATQSDNSALPAWLAFDISTRTFSGTPLNDDVGIYQIKVTATDMSMTNATDVFTLTVINTNDAPTVANALSDQNTDEDTLYSFTFDSNTFNDVDAGDSLTYNATLDDDSQLPNWLIFDDGTRTFSGTPLNDDVGTIQIKVTATDQSLAIISDTFSLIVNNTNDAPTLENAINDQSTDEDAVYSFTFDLNTFNDVDATDSLSYAATQSDNSALPAWLAFDINTRTFSGTPLNDDVGIYQIKVTATDMSMTTATDVFILTVINTNDAPTVANAISDQEIDENDMYSFTFNLNTFIDVDTGDSLSYTATLDNDTQLPDWLSFDRTSRKFTGTPLKVDVGTIQIKVTATDQSLASISDTFTLNVNSVNETPILANPINDQMTNEDALYAFTFDINTF</sequence>
<evidence type="ECO:0000313" key="3">
    <source>
        <dbReference type="Proteomes" id="UP000189670"/>
    </source>
</evidence>
<dbReference type="GO" id="GO:0007156">
    <property type="term" value="P:homophilic cell adhesion via plasma membrane adhesion molecules"/>
    <property type="evidence" value="ECO:0007669"/>
    <property type="project" value="InterPro"/>
</dbReference>
<accession>A0A1V1NTR1</accession>
<feature type="domain" description="Cadherin" evidence="1">
    <location>
        <begin position="211"/>
        <end position="304"/>
    </location>
</feature>
<dbReference type="Proteomes" id="UP000189670">
    <property type="component" value="Unassembled WGS sequence"/>
</dbReference>